<evidence type="ECO:0000313" key="1">
    <source>
        <dbReference type="EMBL" id="RMI12519.1"/>
    </source>
</evidence>
<reference evidence="1 2" key="1">
    <citation type="submission" date="2018-10" db="EMBL/GenBank/DDBJ databases">
        <title>Isolation, diversity and antifungal activity of actinobacteria from wheat.</title>
        <authorList>
            <person name="Han C."/>
        </authorList>
    </citation>
    <scope>NUCLEOTIDE SEQUENCE [LARGE SCALE GENOMIC DNA]</scope>
    <source>
        <strain evidence="1 2">NEAU-YY56</strain>
    </source>
</reference>
<dbReference type="RefSeq" id="WP_122148990.1">
    <property type="nucleotide sequence ID" value="NZ_RFFI01000036.1"/>
</dbReference>
<sequence>MDTSVLPLGERAQRAIVEHVVAVGDEAESRFLEAKSDLDFTATAGIAKIARFLLGASNRLPADAMRQFHGYAVLVVGAGKGAAPGVPRGVEPHDLENRLRPYVGTTFPGFELGRVKVSEDREVILVVGLPPRDGQPMFVCHKDFQGANRQENLESGAVYVRGASNTRKAQAGEMLALIERGQANSRPPVELDMRVGGHVGRIKDVDALIEDAFRFVEDDFTGEPAPSLSDLRSSVLLPSWAGAPVGTSRAQSLERWRRDKPENMARGREHFLGVVLPGIVLTVTTNRFVRAPHLTITFHNCDVLDHLEVKDAAWDELVKPIQEPSLMFPSVRMPVPNIYRNDYPVDWTRVGKDAQVTLTPESFRPNSPWTTDDDDYVLLARDPNAAEVLATWTLTEDGVDTTTTGELRIVLQEPQDAQELLRIHFRH</sequence>
<evidence type="ECO:0000313" key="2">
    <source>
        <dbReference type="Proteomes" id="UP000269289"/>
    </source>
</evidence>
<name>A0A3M2JG52_9CELL</name>
<dbReference type="Proteomes" id="UP000269289">
    <property type="component" value="Unassembled WGS sequence"/>
</dbReference>
<accession>A0A3M2JG52</accession>
<gene>
    <name evidence="1" type="ORF">EBM89_08395</name>
</gene>
<proteinExistence type="predicted"/>
<dbReference type="OrthoDB" id="4578408at2"/>
<comment type="caution">
    <text evidence="1">The sequence shown here is derived from an EMBL/GenBank/DDBJ whole genome shotgun (WGS) entry which is preliminary data.</text>
</comment>
<dbReference type="EMBL" id="RFFI01000036">
    <property type="protein sequence ID" value="RMI12519.1"/>
    <property type="molecule type" value="Genomic_DNA"/>
</dbReference>
<keyword evidence="2" id="KW-1185">Reference proteome</keyword>
<organism evidence="1 2">
    <name type="scientific">Cellulomonas triticagri</name>
    <dbReference type="NCBI Taxonomy" id="2483352"/>
    <lineage>
        <taxon>Bacteria</taxon>
        <taxon>Bacillati</taxon>
        <taxon>Actinomycetota</taxon>
        <taxon>Actinomycetes</taxon>
        <taxon>Micrococcales</taxon>
        <taxon>Cellulomonadaceae</taxon>
        <taxon>Cellulomonas</taxon>
    </lineage>
</organism>
<dbReference type="AlphaFoldDB" id="A0A3M2JG52"/>
<protein>
    <submittedName>
        <fullName evidence="1">Uncharacterized protein</fullName>
    </submittedName>
</protein>